<proteinExistence type="predicted"/>
<name>A0A2N5W323_9BASI</name>
<accession>A0A2N5W323</accession>
<evidence type="ECO:0000313" key="2">
    <source>
        <dbReference type="Proteomes" id="UP000235388"/>
    </source>
</evidence>
<dbReference type="AlphaFoldDB" id="A0A2N5W323"/>
<protein>
    <submittedName>
        <fullName evidence="1">Uncharacterized protein</fullName>
    </submittedName>
</protein>
<organism evidence="1 2">
    <name type="scientific">Puccinia coronata f. sp. avenae</name>
    <dbReference type="NCBI Taxonomy" id="200324"/>
    <lineage>
        <taxon>Eukaryota</taxon>
        <taxon>Fungi</taxon>
        <taxon>Dikarya</taxon>
        <taxon>Basidiomycota</taxon>
        <taxon>Pucciniomycotina</taxon>
        <taxon>Pucciniomycetes</taxon>
        <taxon>Pucciniales</taxon>
        <taxon>Pucciniaceae</taxon>
        <taxon>Puccinia</taxon>
    </lineage>
</organism>
<comment type="caution">
    <text evidence="1">The sequence shown here is derived from an EMBL/GenBank/DDBJ whole genome shotgun (WGS) entry which is preliminary data.</text>
</comment>
<keyword evidence="2" id="KW-1185">Reference proteome</keyword>
<dbReference type="EMBL" id="PGCJ01000018">
    <property type="protein sequence ID" value="PLW56643.1"/>
    <property type="molecule type" value="Genomic_DNA"/>
</dbReference>
<reference evidence="1 2" key="1">
    <citation type="submission" date="2017-11" db="EMBL/GenBank/DDBJ databases">
        <title>De novo assembly and phasing of dikaryotic genomes from two isolates of Puccinia coronata f. sp. avenae, the causal agent of oat crown rust.</title>
        <authorList>
            <person name="Miller M.E."/>
            <person name="Zhang Y."/>
            <person name="Omidvar V."/>
            <person name="Sperschneider J."/>
            <person name="Schwessinger B."/>
            <person name="Raley C."/>
            <person name="Palmer J.M."/>
            <person name="Garnica D."/>
            <person name="Upadhyaya N."/>
            <person name="Rathjen J."/>
            <person name="Taylor J.M."/>
            <person name="Park R.F."/>
            <person name="Dodds P.N."/>
            <person name="Hirsch C.D."/>
            <person name="Kianian S.F."/>
            <person name="Figueroa M."/>
        </authorList>
    </citation>
    <scope>NUCLEOTIDE SEQUENCE [LARGE SCALE GENOMIC DNA]</scope>
    <source>
        <strain evidence="1">12NC29</strain>
    </source>
</reference>
<gene>
    <name evidence="1" type="ORF">PCANC_05132</name>
</gene>
<sequence>MADISHWENNTLSQRQIFILAIGMVYHPSDARYQPSGGCITLLMPDFGHRVLMAGIGHWDSCAPSRWANSQYRPSGKRCHGQPNTPKICIWGGAVAQIQRHVRLPQGPCLRFPD</sequence>
<dbReference type="Proteomes" id="UP000235388">
    <property type="component" value="Unassembled WGS sequence"/>
</dbReference>
<evidence type="ECO:0000313" key="1">
    <source>
        <dbReference type="EMBL" id="PLW56643.1"/>
    </source>
</evidence>